<keyword evidence="1" id="KW-1133">Transmembrane helix</keyword>
<evidence type="ECO:0000256" key="1">
    <source>
        <dbReference type="SAM" id="Phobius"/>
    </source>
</evidence>
<evidence type="ECO:0000313" key="3">
    <source>
        <dbReference type="Proteomes" id="UP001286313"/>
    </source>
</evidence>
<gene>
    <name evidence="2" type="ORF">Pcinc_028382</name>
</gene>
<comment type="caution">
    <text evidence="2">The sequence shown here is derived from an EMBL/GenBank/DDBJ whole genome shotgun (WGS) entry which is preliminary data.</text>
</comment>
<evidence type="ECO:0000313" key="2">
    <source>
        <dbReference type="EMBL" id="KAK3866063.1"/>
    </source>
</evidence>
<accession>A0AAE1K903</accession>
<feature type="transmembrane region" description="Helical" evidence="1">
    <location>
        <begin position="74"/>
        <end position="96"/>
    </location>
</feature>
<name>A0AAE1K903_PETCI</name>
<sequence>MSEMNLADPSVAGYSRPGLQRRRRGYVMSLIILPPRPTKLIQWGRPVMDNGRRPLTYSLQSELNGARPPTIPSLLHYIISLCWGAKLLILSFLFLIQSHTNPPSQFNNHLSQLLMARLS</sequence>
<keyword evidence="1" id="KW-0812">Transmembrane</keyword>
<keyword evidence="3" id="KW-1185">Reference proteome</keyword>
<keyword evidence="1" id="KW-0472">Membrane</keyword>
<dbReference type="Proteomes" id="UP001286313">
    <property type="component" value="Unassembled WGS sequence"/>
</dbReference>
<proteinExistence type="predicted"/>
<protein>
    <submittedName>
        <fullName evidence="2">Uncharacterized protein</fullName>
    </submittedName>
</protein>
<dbReference type="EMBL" id="JAWQEG010003471">
    <property type="protein sequence ID" value="KAK3866063.1"/>
    <property type="molecule type" value="Genomic_DNA"/>
</dbReference>
<reference evidence="2" key="1">
    <citation type="submission" date="2023-10" db="EMBL/GenBank/DDBJ databases">
        <title>Genome assemblies of two species of porcelain crab, Petrolisthes cinctipes and Petrolisthes manimaculis (Anomura: Porcellanidae).</title>
        <authorList>
            <person name="Angst P."/>
        </authorList>
    </citation>
    <scope>NUCLEOTIDE SEQUENCE</scope>
    <source>
        <strain evidence="2">PB745_01</strain>
        <tissue evidence="2">Gill</tissue>
    </source>
</reference>
<organism evidence="2 3">
    <name type="scientific">Petrolisthes cinctipes</name>
    <name type="common">Flat porcelain crab</name>
    <dbReference type="NCBI Taxonomy" id="88211"/>
    <lineage>
        <taxon>Eukaryota</taxon>
        <taxon>Metazoa</taxon>
        <taxon>Ecdysozoa</taxon>
        <taxon>Arthropoda</taxon>
        <taxon>Crustacea</taxon>
        <taxon>Multicrustacea</taxon>
        <taxon>Malacostraca</taxon>
        <taxon>Eumalacostraca</taxon>
        <taxon>Eucarida</taxon>
        <taxon>Decapoda</taxon>
        <taxon>Pleocyemata</taxon>
        <taxon>Anomura</taxon>
        <taxon>Galatheoidea</taxon>
        <taxon>Porcellanidae</taxon>
        <taxon>Petrolisthes</taxon>
    </lineage>
</organism>
<dbReference type="AlphaFoldDB" id="A0AAE1K903"/>